<accession>A0A2U1SWV3</accession>
<name>A0A2U1SWV3_9MICO</name>
<organism evidence="2 3">
    <name type="scientific">Homoserinimonas hongtaonis</name>
    <dbReference type="NCBI Taxonomy" id="2079791"/>
    <lineage>
        <taxon>Bacteria</taxon>
        <taxon>Bacillati</taxon>
        <taxon>Actinomycetota</taxon>
        <taxon>Actinomycetes</taxon>
        <taxon>Micrococcales</taxon>
        <taxon>Microbacteriaceae</taxon>
        <taxon>Homoserinimonas</taxon>
    </lineage>
</organism>
<dbReference type="AlphaFoldDB" id="A0A2U1SWV3"/>
<evidence type="ECO:0000313" key="3">
    <source>
        <dbReference type="Proteomes" id="UP000244978"/>
    </source>
</evidence>
<reference evidence="3" key="1">
    <citation type="submission" date="2018-04" db="EMBL/GenBank/DDBJ databases">
        <authorList>
            <person name="Liu S."/>
            <person name="Wang Z."/>
            <person name="Li J."/>
        </authorList>
    </citation>
    <scope>NUCLEOTIDE SEQUENCE [LARGE SCALE GENOMIC DNA]</scope>
    <source>
        <strain evidence="3">S1194</strain>
    </source>
</reference>
<dbReference type="Proteomes" id="UP000244978">
    <property type="component" value="Unassembled WGS sequence"/>
</dbReference>
<dbReference type="KEGG" id="salc:C2138_03320"/>
<keyword evidence="3" id="KW-1185">Reference proteome</keyword>
<comment type="caution">
    <text evidence="2">The sequence shown here is derived from an EMBL/GenBank/DDBJ whole genome shotgun (WGS) entry which is preliminary data.</text>
</comment>
<dbReference type="OrthoDB" id="5121696at2"/>
<evidence type="ECO:0000256" key="1">
    <source>
        <dbReference type="SAM" id="Phobius"/>
    </source>
</evidence>
<protein>
    <submittedName>
        <fullName evidence="2">Uncharacterized protein</fullName>
    </submittedName>
</protein>
<dbReference type="EMBL" id="QEEX01000002">
    <property type="protein sequence ID" value="PWB96115.1"/>
    <property type="molecule type" value="Genomic_DNA"/>
</dbReference>
<proteinExistence type="predicted"/>
<sequence>MEMLFAVLGGLFLSFGVHFAVGRLSTRGMALLPAIGTAVSAVVWSALTWLGMPFDGGWIWVASIAAGPLVALAVGLWLSPRRLAADEELFEKLARG</sequence>
<gene>
    <name evidence="2" type="ORF">DF220_12085</name>
</gene>
<keyword evidence="1" id="KW-0472">Membrane</keyword>
<dbReference type="RefSeq" id="WP_108515516.1">
    <property type="nucleotide sequence ID" value="NZ_CP026951.1"/>
</dbReference>
<keyword evidence="1" id="KW-1133">Transmembrane helix</keyword>
<keyword evidence="1" id="KW-0812">Transmembrane</keyword>
<evidence type="ECO:0000313" key="2">
    <source>
        <dbReference type="EMBL" id="PWB96115.1"/>
    </source>
</evidence>
<feature type="transmembrane region" description="Helical" evidence="1">
    <location>
        <begin position="57"/>
        <end position="78"/>
    </location>
</feature>
<feature type="transmembrane region" description="Helical" evidence="1">
    <location>
        <begin position="29"/>
        <end position="50"/>
    </location>
</feature>